<dbReference type="Pfam" id="PF13432">
    <property type="entry name" value="TPR_16"/>
    <property type="match status" value="2"/>
</dbReference>
<keyword evidence="1" id="KW-0677">Repeat</keyword>
<feature type="repeat" description="TPR" evidence="3">
    <location>
        <begin position="125"/>
        <end position="158"/>
    </location>
</feature>
<dbReference type="STRING" id="1142394.PSMK_14380"/>
<dbReference type="InterPro" id="IPR011990">
    <property type="entry name" value="TPR-like_helical_dom_sf"/>
</dbReference>
<dbReference type="Gene3D" id="1.25.40.10">
    <property type="entry name" value="Tetratricopeptide repeat domain"/>
    <property type="match status" value="3"/>
</dbReference>
<name>I0IEA9_PHYMF</name>
<feature type="repeat" description="TPR" evidence="3">
    <location>
        <begin position="331"/>
        <end position="364"/>
    </location>
</feature>
<dbReference type="InterPro" id="IPR019734">
    <property type="entry name" value="TPR_rpt"/>
</dbReference>
<dbReference type="OrthoDB" id="272915at2"/>
<sequence length="423" mass="46277">MFNNHRLLARVAPACLAAAVAAGLTGCASSGDKKNQHERWVADANAGWNNIRSHALLETATKEFQNGRLDLAERTVGDAAKKDPTNPELFLLAGRVALEKGELEKAHAIFAKSIVLAEARKQVTSDAYYYQGVILQRWQRLDEALERYTAAHRIEPDNPGRLLAMTETLVALGRLDDAKAELTQRLAYFDQNPALRVTLAHIAKMQGESAEALSWFKEAAILAPDDMIVREQLADAHLAAGNIDDACVAMRRLVADPGYAERDDLIRRLAAAELEGGRVDDARQLYIDLTAQNPGNVGDWTELARLSWRMKDQGGTLIAANRIMELAPNEANGYLMAGLVWQRRGRHADALNLFDRAADLDPLDPTPVVMRGLCLQKTGQWAAAREAYAEALRRQPGDSRVARLLAAAERAAGPAPLAAVETN</sequence>
<protein>
    <submittedName>
        <fullName evidence="4">Uncharacterized protein</fullName>
    </submittedName>
</protein>
<evidence type="ECO:0000256" key="3">
    <source>
        <dbReference type="PROSITE-ProRule" id="PRU00339"/>
    </source>
</evidence>
<dbReference type="PANTHER" id="PTHR44858:SF1">
    <property type="entry name" value="UDP-N-ACETYLGLUCOSAMINE--PEPTIDE N-ACETYLGLUCOSAMINYLTRANSFERASE SPINDLY-RELATED"/>
    <property type="match status" value="1"/>
</dbReference>
<evidence type="ECO:0000256" key="1">
    <source>
        <dbReference type="ARBA" id="ARBA00022737"/>
    </source>
</evidence>
<dbReference type="Pfam" id="PF14559">
    <property type="entry name" value="TPR_19"/>
    <property type="match status" value="2"/>
</dbReference>
<dbReference type="eggNOG" id="COG0457">
    <property type="taxonomic scope" value="Bacteria"/>
</dbReference>
<dbReference type="EMBL" id="AP012338">
    <property type="protein sequence ID" value="BAM03597.1"/>
    <property type="molecule type" value="Genomic_DNA"/>
</dbReference>
<dbReference type="Proteomes" id="UP000007881">
    <property type="component" value="Chromosome"/>
</dbReference>
<dbReference type="InterPro" id="IPR050498">
    <property type="entry name" value="Ycf3"/>
</dbReference>
<dbReference type="RefSeq" id="WP_014436816.1">
    <property type="nucleotide sequence ID" value="NC_017080.1"/>
</dbReference>
<dbReference type="AlphaFoldDB" id="I0IEA9"/>
<gene>
    <name evidence="4" type="ordered locus">PSMK_14380</name>
</gene>
<evidence type="ECO:0000256" key="2">
    <source>
        <dbReference type="ARBA" id="ARBA00022803"/>
    </source>
</evidence>
<keyword evidence="5" id="KW-1185">Reference proteome</keyword>
<organism evidence="4 5">
    <name type="scientific">Phycisphaera mikurensis (strain NBRC 102666 / KCTC 22515 / FYK2301M01)</name>
    <dbReference type="NCBI Taxonomy" id="1142394"/>
    <lineage>
        <taxon>Bacteria</taxon>
        <taxon>Pseudomonadati</taxon>
        <taxon>Planctomycetota</taxon>
        <taxon>Phycisphaerae</taxon>
        <taxon>Phycisphaerales</taxon>
        <taxon>Phycisphaeraceae</taxon>
        <taxon>Phycisphaera</taxon>
    </lineage>
</organism>
<reference evidence="4 5" key="1">
    <citation type="submission" date="2012-02" db="EMBL/GenBank/DDBJ databases">
        <title>Complete genome sequence of Phycisphaera mikurensis NBRC 102666.</title>
        <authorList>
            <person name="Ankai A."/>
            <person name="Hosoyama A."/>
            <person name="Terui Y."/>
            <person name="Sekine M."/>
            <person name="Fukai R."/>
            <person name="Kato Y."/>
            <person name="Nakamura S."/>
            <person name="Yamada-Narita S."/>
            <person name="Kawakoshi A."/>
            <person name="Fukunaga Y."/>
            <person name="Yamazaki S."/>
            <person name="Fujita N."/>
        </authorList>
    </citation>
    <scope>NUCLEOTIDE SEQUENCE [LARGE SCALE GENOMIC DNA]</scope>
    <source>
        <strain evidence="5">NBRC 102666 / KCTC 22515 / FYK2301M01</strain>
    </source>
</reference>
<dbReference type="PROSITE" id="PS50005">
    <property type="entry name" value="TPR"/>
    <property type="match status" value="2"/>
</dbReference>
<evidence type="ECO:0000313" key="4">
    <source>
        <dbReference type="EMBL" id="BAM03597.1"/>
    </source>
</evidence>
<dbReference type="SMART" id="SM00028">
    <property type="entry name" value="TPR"/>
    <property type="match status" value="7"/>
</dbReference>
<keyword evidence="2 3" id="KW-0802">TPR repeat</keyword>
<dbReference type="SUPFAM" id="SSF48452">
    <property type="entry name" value="TPR-like"/>
    <property type="match status" value="2"/>
</dbReference>
<dbReference type="PANTHER" id="PTHR44858">
    <property type="entry name" value="TETRATRICOPEPTIDE REPEAT PROTEIN 6"/>
    <property type="match status" value="1"/>
</dbReference>
<proteinExistence type="predicted"/>
<accession>I0IEA9</accession>
<dbReference type="KEGG" id="phm:PSMK_14380"/>
<dbReference type="HOGENOM" id="CLU_648678_0_0_0"/>
<dbReference type="PROSITE" id="PS51257">
    <property type="entry name" value="PROKAR_LIPOPROTEIN"/>
    <property type="match status" value="1"/>
</dbReference>
<evidence type="ECO:0000313" key="5">
    <source>
        <dbReference type="Proteomes" id="UP000007881"/>
    </source>
</evidence>